<evidence type="ECO:0000256" key="11">
    <source>
        <dbReference type="ARBA" id="ARBA00050944"/>
    </source>
</evidence>
<dbReference type="SMART" id="SM00195">
    <property type="entry name" value="DSPc"/>
    <property type="match status" value="1"/>
</dbReference>
<keyword evidence="3" id="KW-0444">Lipid biosynthesis</keyword>
<dbReference type="GO" id="GO:0008654">
    <property type="term" value="P:phospholipid biosynthetic process"/>
    <property type="evidence" value="ECO:0007669"/>
    <property type="project" value="UniProtKB-KW"/>
</dbReference>
<evidence type="ECO:0000259" key="13">
    <source>
        <dbReference type="PROSITE" id="PS50054"/>
    </source>
</evidence>
<keyword evidence="4" id="KW-0378">Hydrolase</keyword>
<reference evidence="16" key="2">
    <citation type="submission" date="2022-03" db="EMBL/GenBank/DDBJ databases">
        <title>Draft title - Genomic analysis of global carrot germplasm unveils the trajectory of domestication and the origin of high carotenoid orange carrot.</title>
        <authorList>
            <person name="Iorizzo M."/>
            <person name="Ellison S."/>
            <person name="Senalik D."/>
            <person name="Macko-Podgorni A."/>
            <person name="Grzebelus D."/>
            <person name="Bostan H."/>
            <person name="Rolling W."/>
            <person name="Curaba J."/>
            <person name="Simon P."/>
        </authorList>
    </citation>
    <scope>NUCLEOTIDE SEQUENCE</scope>
    <source>
        <tissue evidence="16">Leaf</tissue>
    </source>
</reference>
<evidence type="ECO:0000256" key="2">
    <source>
        <dbReference type="ARBA" id="ARBA00008601"/>
    </source>
</evidence>
<feature type="domain" description="Tyrosine specific protein phosphatases" evidence="14">
    <location>
        <begin position="132"/>
        <end position="200"/>
    </location>
</feature>
<dbReference type="GO" id="GO:0048364">
    <property type="term" value="P:root development"/>
    <property type="evidence" value="ECO:0007669"/>
    <property type="project" value="UniProtKB-ARBA"/>
</dbReference>
<dbReference type="AlphaFoldDB" id="A0A166FE98"/>
<evidence type="ECO:0000259" key="14">
    <source>
        <dbReference type="PROSITE" id="PS50056"/>
    </source>
</evidence>
<dbReference type="PROSITE" id="PS50054">
    <property type="entry name" value="TYR_PHOSPHATASE_DUAL"/>
    <property type="match status" value="1"/>
</dbReference>
<dbReference type="EMBL" id="LNRQ01000002">
    <property type="protein sequence ID" value="KZN07682.1"/>
    <property type="molecule type" value="Genomic_DNA"/>
</dbReference>
<dbReference type="FunFam" id="3.90.190.10:FF:000051">
    <property type="entry name" value="Dual specificity phosphatase domain protein"/>
    <property type="match status" value="1"/>
</dbReference>
<dbReference type="GO" id="GO:0004721">
    <property type="term" value="F:phosphoprotein phosphatase activity"/>
    <property type="evidence" value="ECO:0007669"/>
    <property type="project" value="UniProtKB-KW"/>
</dbReference>
<dbReference type="PANTHER" id="PTHR46274">
    <property type="entry name" value="PHOSPHATIDYLINOSITOL PHOSPHATASE"/>
    <property type="match status" value="1"/>
</dbReference>
<dbReference type="OrthoDB" id="273181at2759"/>
<name>A0A166FE98_DAUCS</name>
<evidence type="ECO:0000256" key="8">
    <source>
        <dbReference type="ARBA" id="ARBA00023264"/>
    </source>
</evidence>
<evidence type="ECO:0000313" key="15">
    <source>
        <dbReference type="EMBL" id="KZN07682.1"/>
    </source>
</evidence>
<protein>
    <recommendedName>
        <fullName evidence="10">phosphatidylglycerophosphatase</fullName>
        <ecNumber evidence="10">3.1.3.27</ecNumber>
    </recommendedName>
</protein>
<comment type="pathway">
    <text evidence="1">Lipid metabolism.</text>
</comment>
<dbReference type="STRING" id="79200.A0A166FE98"/>
<evidence type="ECO:0000313" key="17">
    <source>
        <dbReference type="Proteomes" id="UP000077755"/>
    </source>
</evidence>
<dbReference type="Pfam" id="PF00782">
    <property type="entry name" value="DSPc"/>
    <property type="match status" value="1"/>
</dbReference>
<dbReference type="InterPro" id="IPR029021">
    <property type="entry name" value="Prot-tyrosine_phosphatase-like"/>
</dbReference>
<dbReference type="PANTHER" id="PTHR46274:SF9">
    <property type="entry name" value="PHOSPHATIDYLGLYCEROPHOSPHATE PHOSPHATASE PTPMT1"/>
    <property type="match status" value="1"/>
</dbReference>
<reference evidence="15" key="1">
    <citation type="journal article" date="2016" name="Nat. Genet.">
        <title>A high-quality carrot genome assembly provides new insights into carotenoid accumulation and asterid genome evolution.</title>
        <authorList>
            <person name="Iorizzo M."/>
            <person name="Ellison S."/>
            <person name="Senalik D."/>
            <person name="Zeng P."/>
            <person name="Satapoomin P."/>
            <person name="Huang J."/>
            <person name="Bowman M."/>
            <person name="Iovene M."/>
            <person name="Sanseverino W."/>
            <person name="Cavagnaro P."/>
            <person name="Yildiz M."/>
            <person name="Macko-Podgorni A."/>
            <person name="Moranska E."/>
            <person name="Grzebelus E."/>
            <person name="Grzebelus D."/>
            <person name="Ashrafi H."/>
            <person name="Zheng Z."/>
            <person name="Cheng S."/>
            <person name="Spooner D."/>
            <person name="Van Deynze A."/>
            <person name="Simon P."/>
        </authorList>
    </citation>
    <scope>NUCLEOTIDE SEQUENCE [LARGE SCALE GENOMIC DNA]</scope>
    <source>
        <tissue evidence="15">Leaf</tissue>
    </source>
</reference>
<dbReference type="Gene3D" id="3.90.190.10">
    <property type="entry name" value="Protein tyrosine phosphatase superfamily"/>
    <property type="match status" value="1"/>
</dbReference>
<dbReference type="InterPro" id="IPR020422">
    <property type="entry name" value="TYR_PHOSPHATASE_DUAL_dom"/>
</dbReference>
<keyword evidence="5" id="KW-0904">Protein phosphatase</keyword>
<comment type="pathway">
    <text evidence="9">Phospholipid metabolism; phosphatidylglycerol biosynthesis; phosphatidylglycerol from CDP-diacylglycerol: step 2/2.</text>
</comment>
<dbReference type="PROSITE" id="PS00383">
    <property type="entry name" value="TYR_PHOSPHATASE_1"/>
    <property type="match status" value="1"/>
</dbReference>
<dbReference type="Gramene" id="KZN07682">
    <property type="protein sequence ID" value="KZN07682"/>
    <property type="gene ID" value="DCAR_008519"/>
</dbReference>
<evidence type="ECO:0000256" key="10">
    <source>
        <dbReference type="ARBA" id="ARBA00024224"/>
    </source>
</evidence>
<evidence type="ECO:0000256" key="1">
    <source>
        <dbReference type="ARBA" id="ARBA00005189"/>
    </source>
</evidence>
<dbReference type="InterPro" id="IPR000387">
    <property type="entry name" value="Tyr_Pase_dom"/>
</dbReference>
<dbReference type="GO" id="GO:0008962">
    <property type="term" value="F:phosphatidylglycerophosphatase activity"/>
    <property type="evidence" value="ECO:0007669"/>
    <property type="project" value="UniProtKB-EC"/>
</dbReference>
<dbReference type="Proteomes" id="UP000077755">
    <property type="component" value="Chromosome 2"/>
</dbReference>
<dbReference type="InterPro" id="IPR044596">
    <property type="entry name" value="PTPMT1-like"/>
</dbReference>
<evidence type="ECO:0000256" key="12">
    <source>
        <dbReference type="ARBA" id="ARBA00053902"/>
    </source>
</evidence>
<evidence type="ECO:0000256" key="5">
    <source>
        <dbReference type="ARBA" id="ARBA00022912"/>
    </source>
</evidence>
<evidence type="ECO:0000313" key="16">
    <source>
        <dbReference type="EMBL" id="WOG90380.1"/>
    </source>
</evidence>
<accession>A0A166FE98</accession>
<keyword evidence="8" id="KW-1208">Phospholipid metabolism</keyword>
<gene>
    <name evidence="15" type="ORF">DCAR_008519</name>
    <name evidence="16" type="ORF">DCAR_0209624</name>
</gene>
<evidence type="ECO:0000256" key="7">
    <source>
        <dbReference type="ARBA" id="ARBA00023209"/>
    </source>
</evidence>
<evidence type="ECO:0000256" key="9">
    <source>
        <dbReference type="ARBA" id="ARBA00024192"/>
    </source>
</evidence>
<evidence type="ECO:0000256" key="4">
    <source>
        <dbReference type="ARBA" id="ARBA00022801"/>
    </source>
</evidence>
<keyword evidence="7" id="KW-0594">Phospholipid biosynthesis</keyword>
<keyword evidence="17" id="KW-1185">Reference proteome</keyword>
<dbReference type="KEGG" id="dcr:108205656"/>
<dbReference type="PROSITE" id="PS50056">
    <property type="entry name" value="TYR_PHOSPHATASE_2"/>
    <property type="match status" value="1"/>
</dbReference>
<dbReference type="InterPro" id="IPR000340">
    <property type="entry name" value="Dual-sp_phosphatase_cat-dom"/>
</dbReference>
<comment type="function">
    <text evidence="12">Exhibits phosphatidylglycerophosphate phosphatase activity. Involved in root growth and columella cells organization. May possess protein phosphatase activity.</text>
</comment>
<dbReference type="SUPFAM" id="SSF52799">
    <property type="entry name" value="(Phosphotyrosine protein) phosphatases II"/>
    <property type="match status" value="1"/>
</dbReference>
<dbReference type="EC" id="3.1.3.27" evidence="10"/>
<sequence length="336" mass="38220">MYIEELKEGAELEDEVVAGEGVLGGGIVVFDAKRVLVGAGARALFYPTLLYNVVRNKLQTEFRWWDRIDEFLLLGAVPFPSDVKRLKELGVCGVITLNESYETLVPTALYQAHDIDHLVLPTRDYLFAPSLKDISQAVDFIHENTLQGRTTYVHCKAGRGRSTTIVICYLVQHKQMTPDDAYNYVKSIRPRVLLAPAQLQAVHDYYNRKVKKLFSSSQIKTCNLNCMTDTTWIPRRYFTATDFFAFDEGSLVLVTNADLDGYDPNKETDGERRDIWADLSLVYRVRGAGKAVFTSLSCLWLRYNTDKRLASKQVSEERSCMISNRVEGFTVNIHVY</sequence>
<feature type="domain" description="Tyrosine-protein phosphatase" evidence="13">
    <location>
        <begin position="64"/>
        <end position="211"/>
    </location>
</feature>
<comment type="catalytic activity">
    <reaction evidence="11">
        <text>a 1,2-diacyl-sn-glycero-3-phospho-(1'-sn-glycero-3'-phosphate) + H2O = a 1,2-diacyl-sn-glycero-3-phospho-(1'-sn-glycerol) + phosphate</text>
        <dbReference type="Rhea" id="RHEA:33751"/>
        <dbReference type="ChEBI" id="CHEBI:15377"/>
        <dbReference type="ChEBI" id="CHEBI:43474"/>
        <dbReference type="ChEBI" id="CHEBI:60110"/>
        <dbReference type="ChEBI" id="CHEBI:64716"/>
        <dbReference type="EC" id="3.1.3.27"/>
    </reaction>
    <physiologicalReaction direction="left-to-right" evidence="11">
        <dbReference type="Rhea" id="RHEA:33752"/>
    </physiologicalReaction>
</comment>
<proteinExistence type="inferred from homology"/>
<dbReference type="CDD" id="cd14524">
    <property type="entry name" value="PTPMT1"/>
    <property type="match status" value="1"/>
</dbReference>
<dbReference type="InterPro" id="IPR016130">
    <property type="entry name" value="Tyr_Pase_AS"/>
</dbReference>
<organism evidence="15">
    <name type="scientific">Daucus carota subsp. sativus</name>
    <name type="common">Carrot</name>
    <dbReference type="NCBI Taxonomy" id="79200"/>
    <lineage>
        <taxon>Eukaryota</taxon>
        <taxon>Viridiplantae</taxon>
        <taxon>Streptophyta</taxon>
        <taxon>Embryophyta</taxon>
        <taxon>Tracheophyta</taxon>
        <taxon>Spermatophyta</taxon>
        <taxon>Magnoliopsida</taxon>
        <taxon>eudicotyledons</taxon>
        <taxon>Gunneridae</taxon>
        <taxon>Pentapetalae</taxon>
        <taxon>asterids</taxon>
        <taxon>campanulids</taxon>
        <taxon>Apiales</taxon>
        <taxon>Apiaceae</taxon>
        <taxon>Apioideae</taxon>
        <taxon>Scandiceae</taxon>
        <taxon>Daucinae</taxon>
        <taxon>Daucus</taxon>
        <taxon>Daucus sect. Daucus</taxon>
    </lineage>
</organism>
<evidence type="ECO:0000256" key="3">
    <source>
        <dbReference type="ARBA" id="ARBA00022516"/>
    </source>
</evidence>
<evidence type="ECO:0000256" key="6">
    <source>
        <dbReference type="ARBA" id="ARBA00023098"/>
    </source>
</evidence>
<keyword evidence="6" id="KW-0443">Lipid metabolism</keyword>
<dbReference type="EMBL" id="CP093344">
    <property type="protein sequence ID" value="WOG90380.1"/>
    <property type="molecule type" value="Genomic_DNA"/>
</dbReference>
<comment type="similarity">
    <text evidence="2">Belongs to the protein-tyrosine phosphatase family. Non-receptor class dual specificity subfamily.</text>
</comment>